<sequence length="402" mass="46497">MRNISSLKNDFLGICIPFAYYFCILPDIVEFEKKYYKAVYKFYTVLIYLTAIACQAGQFIKLYQLFHEEDKLWDEIIRNYTTTSIHCFALIKCAFLRGKVSGGIFKKILKYEEDVYESDNQDLKSVYQSALASVRKTRYYLAGIIGVVAFYIIALAFGEPYHIQKGNETVTVPRLVLSAWTPWGDSFTLSFLTTSLMGGYLSIFFVVSDMICYSLIFFGICQIEVLHFYIGQFSRYSKETQETDGHTKWNSSRLHQRKCIIIHQQIISYVKDLNDVMKNIMILDFVPSSVQLAGMIYQMVTYPDILQGILVSQFVFTLIGRTFIYCNAASVLAVRSEMIAYAWYETDWTEMPPDIKKNILICITRSQRPLCIWIGNFQNISLETFLVIMKGAYSYVMLLTTI</sequence>
<dbReference type="GO" id="GO:0005549">
    <property type="term" value="F:odorant binding"/>
    <property type="evidence" value="ECO:0007669"/>
    <property type="project" value="InterPro"/>
</dbReference>
<keyword evidence="2" id="KW-1003">Cell membrane</keyword>
<evidence type="ECO:0000256" key="9">
    <source>
        <dbReference type="ARBA" id="ARBA00023224"/>
    </source>
</evidence>
<dbReference type="GO" id="GO:0007165">
    <property type="term" value="P:signal transduction"/>
    <property type="evidence" value="ECO:0007669"/>
    <property type="project" value="UniProtKB-KW"/>
</dbReference>
<dbReference type="PANTHER" id="PTHR21137">
    <property type="entry name" value="ODORANT RECEPTOR"/>
    <property type="match status" value="1"/>
</dbReference>
<feature type="transmembrane region" description="Helical" evidence="10">
    <location>
        <begin position="187"/>
        <end position="207"/>
    </location>
</feature>
<comment type="similarity">
    <text evidence="10">Belongs to the insect chemoreceptor superfamily. Heteromeric odorant receptor channel (TC 1.A.69) family.</text>
</comment>
<dbReference type="PANTHER" id="PTHR21137:SF35">
    <property type="entry name" value="ODORANT RECEPTOR 19A-RELATED"/>
    <property type="match status" value="1"/>
</dbReference>
<evidence type="ECO:0000256" key="8">
    <source>
        <dbReference type="ARBA" id="ARBA00023170"/>
    </source>
</evidence>
<feature type="transmembrane region" description="Helical" evidence="10">
    <location>
        <begin position="139"/>
        <end position="158"/>
    </location>
</feature>
<name>A0A8F4MZ82_EUCBR</name>
<dbReference type="InterPro" id="IPR004117">
    <property type="entry name" value="7tm6_olfct_rcpt"/>
</dbReference>
<keyword evidence="6 10" id="KW-1133">Transmembrane helix</keyword>
<evidence type="ECO:0000256" key="10">
    <source>
        <dbReference type="RuleBase" id="RU351113"/>
    </source>
</evidence>
<feature type="transmembrane region" description="Helical" evidence="10">
    <location>
        <begin position="41"/>
        <end position="63"/>
    </location>
</feature>
<keyword evidence="4 10" id="KW-0812">Transmembrane</keyword>
<reference evidence="11" key="1">
    <citation type="submission" date="2020-12" db="EMBL/GenBank/DDBJ databases">
        <authorList>
            <person name="Wen X."/>
        </authorList>
    </citation>
    <scope>NUCLEOTIDE SEQUENCE</scope>
</reference>
<feature type="transmembrane region" description="Helical" evidence="10">
    <location>
        <begin position="12"/>
        <end position="29"/>
    </location>
</feature>
<evidence type="ECO:0000256" key="2">
    <source>
        <dbReference type="ARBA" id="ARBA00022475"/>
    </source>
</evidence>
<keyword evidence="8 10" id="KW-0675">Receptor</keyword>
<accession>A0A8F4MZ82</accession>
<keyword evidence="7 10" id="KW-0472">Membrane</keyword>
<comment type="subcellular location">
    <subcellularLocation>
        <location evidence="1 10">Cell membrane</location>
        <topology evidence="1 10">Multi-pass membrane protein</topology>
    </subcellularLocation>
</comment>
<dbReference type="GO" id="GO:0005886">
    <property type="term" value="C:plasma membrane"/>
    <property type="evidence" value="ECO:0007669"/>
    <property type="project" value="UniProtKB-SubCell"/>
</dbReference>
<evidence type="ECO:0000256" key="6">
    <source>
        <dbReference type="ARBA" id="ARBA00022989"/>
    </source>
</evidence>
<keyword evidence="5 10" id="KW-0552">Olfaction</keyword>
<evidence type="ECO:0000256" key="3">
    <source>
        <dbReference type="ARBA" id="ARBA00022606"/>
    </source>
</evidence>
<dbReference type="AlphaFoldDB" id="A0A8F4MZ82"/>
<evidence type="ECO:0000256" key="7">
    <source>
        <dbReference type="ARBA" id="ARBA00023136"/>
    </source>
</evidence>
<evidence type="ECO:0000256" key="1">
    <source>
        <dbReference type="ARBA" id="ARBA00004651"/>
    </source>
</evidence>
<evidence type="ECO:0000256" key="4">
    <source>
        <dbReference type="ARBA" id="ARBA00022692"/>
    </source>
</evidence>
<dbReference type="EMBL" id="MW419399">
    <property type="protein sequence ID" value="QXE93260.1"/>
    <property type="molecule type" value="mRNA"/>
</dbReference>
<evidence type="ECO:0000256" key="5">
    <source>
        <dbReference type="ARBA" id="ARBA00022725"/>
    </source>
</evidence>
<keyword evidence="3 10" id="KW-0716">Sensory transduction</keyword>
<keyword evidence="9 10" id="KW-0807">Transducer</keyword>
<proteinExistence type="evidence at transcript level"/>
<dbReference type="Pfam" id="PF02949">
    <property type="entry name" value="7tm_6"/>
    <property type="match status" value="1"/>
</dbReference>
<evidence type="ECO:0000313" key="11">
    <source>
        <dbReference type="EMBL" id="QXE93260.1"/>
    </source>
</evidence>
<organism evidence="11">
    <name type="scientific">Eucryptorrhynchus brandti</name>
    <name type="common">Snout weevil</name>
    <dbReference type="NCBI Taxonomy" id="436910"/>
    <lineage>
        <taxon>Eukaryota</taxon>
        <taxon>Metazoa</taxon>
        <taxon>Ecdysozoa</taxon>
        <taxon>Arthropoda</taxon>
        <taxon>Hexapoda</taxon>
        <taxon>Insecta</taxon>
        <taxon>Pterygota</taxon>
        <taxon>Neoptera</taxon>
        <taxon>Endopterygota</taxon>
        <taxon>Coleoptera</taxon>
        <taxon>Polyphaga</taxon>
        <taxon>Cucujiformia</taxon>
        <taxon>Curculionidae</taxon>
        <taxon>Cryptorhynchinae</taxon>
        <taxon>Eucryptorrhynchus</taxon>
    </lineage>
</organism>
<dbReference type="GO" id="GO:0004984">
    <property type="term" value="F:olfactory receptor activity"/>
    <property type="evidence" value="ECO:0007669"/>
    <property type="project" value="InterPro"/>
</dbReference>
<comment type="caution">
    <text evidence="10">Lacks conserved residue(s) required for the propagation of feature annotation.</text>
</comment>
<protein>
    <recommendedName>
        <fullName evidence="10">Odorant receptor</fullName>
    </recommendedName>
</protein>